<name>A0A2M7G5G9_9BACT</name>
<dbReference type="PANTHER" id="PTHR47992">
    <property type="entry name" value="PROTEIN PHOSPHATASE"/>
    <property type="match status" value="1"/>
</dbReference>
<evidence type="ECO:0000313" key="3">
    <source>
        <dbReference type="Proteomes" id="UP000231019"/>
    </source>
</evidence>
<sequence>MPQQSQKSKMSRSYPSNCEVFVIKIEMAGSTHVGQKRTNNEDSFLILTPKQVPDLPLDAVMLAADGMGGHERGEVASGMVRDIFEELFCGQLAEFLSAYGIKSSEDLLKILIPEVHQNLSSYSEEQAENDSQREKMGTTLTAALVHGTNLTIGHVGDSRAYLVRGDMIAQLTEDHTMAHLLVKAGKMTEEEAAKSKYRNALSQALGASKKVKPEVTTFDLEIGDRLLLCTDGLTRHVKDEEFVEILQQNSTQAACDALIELANSRGGRDNITVVIAYFHQDAN</sequence>
<dbReference type="AlphaFoldDB" id="A0A2M7G5G9"/>
<proteinExistence type="predicted"/>
<comment type="caution">
    <text evidence="2">The sequence shown here is derived from an EMBL/GenBank/DDBJ whole genome shotgun (WGS) entry which is preliminary data.</text>
</comment>
<dbReference type="InterPro" id="IPR036457">
    <property type="entry name" value="PPM-type-like_dom_sf"/>
</dbReference>
<evidence type="ECO:0000259" key="1">
    <source>
        <dbReference type="PROSITE" id="PS51746"/>
    </source>
</evidence>
<dbReference type="Gene3D" id="3.60.40.10">
    <property type="entry name" value="PPM-type phosphatase domain"/>
    <property type="match status" value="1"/>
</dbReference>
<reference evidence="2 3" key="1">
    <citation type="submission" date="2017-09" db="EMBL/GenBank/DDBJ databases">
        <title>Depth-based differentiation of microbial function through sediment-hosted aquifers and enrichment of novel symbionts in the deep terrestrial subsurface.</title>
        <authorList>
            <person name="Probst A.J."/>
            <person name="Ladd B."/>
            <person name="Jarett J.K."/>
            <person name="Geller-Mcgrath D.E."/>
            <person name="Sieber C.M."/>
            <person name="Emerson J.B."/>
            <person name="Anantharaman K."/>
            <person name="Thomas B.C."/>
            <person name="Malmstrom R."/>
            <person name="Stieglmeier M."/>
            <person name="Klingl A."/>
            <person name="Woyke T."/>
            <person name="Ryan C.M."/>
            <person name="Banfield J.F."/>
        </authorList>
    </citation>
    <scope>NUCLEOTIDE SEQUENCE [LARGE SCALE GENOMIC DNA]</scope>
    <source>
        <strain evidence="2">CG17_big_fil_post_rev_8_21_14_2_50_48_46</strain>
    </source>
</reference>
<dbReference type="SMART" id="SM00331">
    <property type="entry name" value="PP2C_SIG"/>
    <property type="match status" value="1"/>
</dbReference>
<dbReference type="SMART" id="SM00332">
    <property type="entry name" value="PP2Cc"/>
    <property type="match status" value="1"/>
</dbReference>
<dbReference type="InterPro" id="IPR015655">
    <property type="entry name" value="PP2C"/>
</dbReference>
<dbReference type="InterPro" id="IPR001932">
    <property type="entry name" value="PPM-type_phosphatase-like_dom"/>
</dbReference>
<dbReference type="EMBL" id="PFFQ01000026">
    <property type="protein sequence ID" value="PIW17199.1"/>
    <property type="molecule type" value="Genomic_DNA"/>
</dbReference>
<gene>
    <name evidence="2" type="ORF">COW36_09510</name>
</gene>
<protein>
    <recommendedName>
        <fullName evidence="1">PPM-type phosphatase domain-containing protein</fullName>
    </recommendedName>
</protein>
<feature type="domain" description="PPM-type phosphatase" evidence="1">
    <location>
        <begin position="27"/>
        <end position="278"/>
    </location>
</feature>
<dbReference type="Pfam" id="PF13672">
    <property type="entry name" value="PP2C_2"/>
    <property type="match status" value="1"/>
</dbReference>
<dbReference type="PROSITE" id="PS51746">
    <property type="entry name" value="PPM_2"/>
    <property type="match status" value="1"/>
</dbReference>
<dbReference type="Proteomes" id="UP000231019">
    <property type="component" value="Unassembled WGS sequence"/>
</dbReference>
<dbReference type="GO" id="GO:0004722">
    <property type="term" value="F:protein serine/threonine phosphatase activity"/>
    <property type="evidence" value="ECO:0007669"/>
    <property type="project" value="InterPro"/>
</dbReference>
<organism evidence="2 3">
    <name type="scientific">bacterium (Candidatus Blackallbacteria) CG17_big_fil_post_rev_8_21_14_2_50_48_46</name>
    <dbReference type="NCBI Taxonomy" id="2014261"/>
    <lineage>
        <taxon>Bacteria</taxon>
        <taxon>Candidatus Blackallbacteria</taxon>
    </lineage>
</organism>
<dbReference type="SUPFAM" id="SSF81606">
    <property type="entry name" value="PP2C-like"/>
    <property type="match status" value="1"/>
</dbReference>
<dbReference type="CDD" id="cd00143">
    <property type="entry name" value="PP2Cc"/>
    <property type="match status" value="1"/>
</dbReference>
<accession>A0A2M7G5G9</accession>
<evidence type="ECO:0000313" key="2">
    <source>
        <dbReference type="EMBL" id="PIW17199.1"/>
    </source>
</evidence>